<evidence type="ECO:0000313" key="2">
    <source>
        <dbReference type="EMBL" id="EHK19846.1"/>
    </source>
</evidence>
<dbReference type="Proteomes" id="UP000007115">
    <property type="component" value="Unassembled WGS sequence"/>
</dbReference>
<evidence type="ECO:0000313" key="3">
    <source>
        <dbReference type="Proteomes" id="UP000007115"/>
    </source>
</evidence>
<dbReference type="EMBL" id="ABDF02000082">
    <property type="protein sequence ID" value="EHK19846.1"/>
    <property type="molecule type" value="Genomic_DNA"/>
</dbReference>
<dbReference type="AlphaFoldDB" id="G9N0G4"/>
<reference evidence="2 3" key="1">
    <citation type="journal article" date="2011" name="Genome Biol.">
        <title>Comparative genome sequence analysis underscores mycoparasitism as the ancestral life style of Trichoderma.</title>
        <authorList>
            <person name="Kubicek C.P."/>
            <person name="Herrera-Estrella A."/>
            <person name="Seidl-Seiboth V."/>
            <person name="Martinez D.A."/>
            <person name="Druzhinina I.S."/>
            <person name="Thon M."/>
            <person name="Zeilinger S."/>
            <person name="Casas-Flores S."/>
            <person name="Horwitz B.A."/>
            <person name="Mukherjee P.K."/>
            <person name="Mukherjee M."/>
            <person name="Kredics L."/>
            <person name="Alcaraz L.D."/>
            <person name="Aerts A."/>
            <person name="Antal Z."/>
            <person name="Atanasova L."/>
            <person name="Cervantes-Badillo M.G."/>
            <person name="Challacombe J."/>
            <person name="Chertkov O."/>
            <person name="McCluskey K."/>
            <person name="Coulpier F."/>
            <person name="Deshpande N."/>
            <person name="von Doehren H."/>
            <person name="Ebbole D.J."/>
            <person name="Esquivel-Naranjo E.U."/>
            <person name="Fekete E."/>
            <person name="Flipphi M."/>
            <person name="Glaser F."/>
            <person name="Gomez-Rodriguez E.Y."/>
            <person name="Gruber S."/>
            <person name="Han C."/>
            <person name="Henrissat B."/>
            <person name="Hermosa R."/>
            <person name="Hernandez-Onate M."/>
            <person name="Karaffa L."/>
            <person name="Kosti I."/>
            <person name="Le Crom S."/>
            <person name="Lindquist E."/>
            <person name="Lucas S."/>
            <person name="Luebeck M."/>
            <person name="Luebeck P.S."/>
            <person name="Margeot A."/>
            <person name="Metz B."/>
            <person name="Misra M."/>
            <person name="Nevalainen H."/>
            <person name="Omann M."/>
            <person name="Packer N."/>
            <person name="Perrone G."/>
            <person name="Uresti-Rivera E.E."/>
            <person name="Salamov A."/>
            <person name="Schmoll M."/>
            <person name="Seiboth B."/>
            <person name="Shapiro H."/>
            <person name="Sukno S."/>
            <person name="Tamayo-Ramos J.A."/>
            <person name="Tisch D."/>
            <person name="Wiest A."/>
            <person name="Wilkinson H.H."/>
            <person name="Zhang M."/>
            <person name="Coutinho P.M."/>
            <person name="Kenerley C.M."/>
            <person name="Monte E."/>
            <person name="Baker S.E."/>
            <person name="Grigoriev I.V."/>
        </authorList>
    </citation>
    <scope>NUCLEOTIDE SEQUENCE [LARGE SCALE GENOMIC DNA]</scope>
    <source>
        <strain evidence="3">Gv29-8 / FGSC 10586</strain>
    </source>
</reference>
<dbReference type="STRING" id="413071.G9N0G4"/>
<feature type="domain" description="Heterokaryon incompatibility" evidence="1">
    <location>
        <begin position="22"/>
        <end position="107"/>
    </location>
</feature>
<proteinExistence type="predicted"/>
<dbReference type="InterPro" id="IPR010730">
    <property type="entry name" value="HET"/>
</dbReference>
<dbReference type="OrthoDB" id="20872at2759"/>
<keyword evidence="3" id="KW-1185">Reference proteome</keyword>
<name>G9N0G4_HYPVG</name>
<dbReference type="RefSeq" id="XP_013954043.1">
    <property type="nucleotide sequence ID" value="XM_014098568.1"/>
</dbReference>
<dbReference type="OMA" id="RWERDEM"/>
<feature type="non-terminal residue" evidence="2">
    <location>
        <position position="238"/>
    </location>
</feature>
<dbReference type="PANTHER" id="PTHR10622:SF10">
    <property type="entry name" value="HET DOMAIN-CONTAINING PROTEIN"/>
    <property type="match status" value="1"/>
</dbReference>
<comment type="caution">
    <text evidence="2">The sequence shown here is derived from an EMBL/GenBank/DDBJ whole genome shotgun (WGS) entry which is preliminary data.</text>
</comment>
<dbReference type="InParanoid" id="G9N0G4"/>
<sequence length="238" mass="28092">MRLLSTENLQFFEFYGNDIPQYAILSHRWESDEISYQDMRDTKKHENKQGFRKIVQFRKLALRDGYRYVWVDTCCIDKSSSAELQEAINSMYQWYEKSGDCYAYLSDMPTPNHPVDWRDKSLSKASYLESFKNSKWFTRGWTLQELIAPKNVIFVDGNWKKFGTARDLNKSINETPRVARVMAWAANRQTTRVEDRAYSLLGLFEVDLPMLYGQGERAFQRLQEEILKVNDDASILAW</sequence>
<gene>
    <name evidence="2" type="ORF">TRIVIDRAFT_137250</name>
</gene>
<accession>G9N0G4</accession>
<dbReference type="PANTHER" id="PTHR10622">
    <property type="entry name" value="HET DOMAIN-CONTAINING PROTEIN"/>
    <property type="match status" value="1"/>
</dbReference>
<dbReference type="GeneID" id="25787722"/>
<evidence type="ECO:0000259" key="1">
    <source>
        <dbReference type="Pfam" id="PF06985"/>
    </source>
</evidence>
<organism evidence="2 3">
    <name type="scientific">Hypocrea virens (strain Gv29-8 / FGSC 10586)</name>
    <name type="common">Gliocladium virens</name>
    <name type="synonym">Trichoderma virens</name>
    <dbReference type="NCBI Taxonomy" id="413071"/>
    <lineage>
        <taxon>Eukaryota</taxon>
        <taxon>Fungi</taxon>
        <taxon>Dikarya</taxon>
        <taxon>Ascomycota</taxon>
        <taxon>Pezizomycotina</taxon>
        <taxon>Sordariomycetes</taxon>
        <taxon>Hypocreomycetidae</taxon>
        <taxon>Hypocreales</taxon>
        <taxon>Hypocreaceae</taxon>
        <taxon>Trichoderma</taxon>
    </lineage>
</organism>
<dbReference type="eggNOG" id="KOG0504">
    <property type="taxonomic scope" value="Eukaryota"/>
</dbReference>
<dbReference type="VEuPathDB" id="FungiDB:TRIVIDRAFT_137250"/>
<protein>
    <recommendedName>
        <fullName evidence="1">Heterokaryon incompatibility domain-containing protein</fullName>
    </recommendedName>
</protein>
<dbReference type="Pfam" id="PF06985">
    <property type="entry name" value="HET"/>
    <property type="match status" value="1"/>
</dbReference>
<dbReference type="HOGENOM" id="CLU_000288_138_0_1"/>